<dbReference type="InterPro" id="IPR035466">
    <property type="entry name" value="GlmS/AgaS_SIS"/>
</dbReference>
<reference evidence="13" key="1">
    <citation type="submission" date="2021-04" db="EMBL/GenBank/DDBJ databases">
        <title>Ouciella asimina sp. nov., isolated from the surface seawater in the hydrothermal field of Okinawa Trough.</title>
        <authorList>
            <person name="Shuang W."/>
        </authorList>
    </citation>
    <scope>NUCLEOTIDE SEQUENCE</scope>
    <source>
        <strain evidence="13">LXI357</strain>
    </source>
</reference>
<dbReference type="InterPro" id="IPR035490">
    <property type="entry name" value="GlmS/FrlB_SIS"/>
</dbReference>
<keyword evidence="6 10" id="KW-0032">Aminotransferase</keyword>
<dbReference type="SUPFAM" id="SSF53697">
    <property type="entry name" value="SIS domain"/>
    <property type="match status" value="1"/>
</dbReference>
<dbReference type="InterPro" id="IPR029055">
    <property type="entry name" value="Ntn_hydrolases_N"/>
</dbReference>
<comment type="subcellular location">
    <subcellularLocation>
        <location evidence="2 10">Cytoplasm</location>
    </subcellularLocation>
</comment>
<dbReference type="InterPro" id="IPR005855">
    <property type="entry name" value="GFAT"/>
</dbReference>
<dbReference type="Gene3D" id="3.60.20.10">
    <property type="entry name" value="Glutamine Phosphoribosylpyrophosphate, subunit 1, domain 1"/>
    <property type="match status" value="1"/>
</dbReference>
<dbReference type="CDD" id="cd05008">
    <property type="entry name" value="SIS_GlmS_GlmD_1"/>
    <property type="match status" value="1"/>
</dbReference>
<gene>
    <name evidence="10 13" type="primary">glmS</name>
    <name evidence="13" type="ORF">J7S20_15735</name>
</gene>
<dbReference type="FunFam" id="3.60.20.10:FF:000006">
    <property type="entry name" value="Glutamine--fructose-6-phosphate aminotransferase [isomerizing]"/>
    <property type="match status" value="1"/>
</dbReference>
<feature type="active site" description="For Fru-6P isomerization activity" evidence="10">
    <location>
        <position position="602"/>
    </location>
</feature>
<evidence type="ECO:0000256" key="1">
    <source>
        <dbReference type="ARBA" id="ARBA00001031"/>
    </source>
</evidence>
<protein>
    <recommendedName>
        <fullName evidence="4 10">Glutamine--fructose-6-phosphate aminotransferase [isomerizing]</fullName>
        <ecNumber evidence="3 10">2.6.1.16</ecNumber>
    </recommendedName>
    <alternativeName>
        <fullName evidence="10">D-fructose-6-phosphate amidotransferase</fullName>
    </alternativeName>
    <alternativeName>
        <fullName evidence="10">GFAT</fullName>
    </alternativeName>
    <alternativeName>
        <fullName evidence="10">Glucosamine-6-phosphate synthase</fullName>
    </alternativeName>
    <alternativeName>
        <fullName evidence="10">Hexosephosphate aminotransferase</fullName>
    </alternativeName>
    <alternativeName>
        <fullName evidence="10">L-glutamine--D-fructose-6-phosphate amidotransferase</fullName>
    </alternativeName>
</protein>
<dbReference type="GO" id="GO:0005975">
    <property type="term" value="P:carbohydrate metabolic process"/>
    <property type="evidence" value="ECO:0007669"/>
    <property type="project" value="UniProtKB-UniRule"/>
</dbReference>
<dbReference type="CDD" id="cd00714">
    <property type="entry name" value="GFAT"/>
    <property type="match status" value="1"/>
</dbReference>
<dbReference type="AlphaFoldDB" id="A0A8T4IPD1"/>
<dbReference type="GO" id="GO:0005829">
    <property type="term" value="C:cytosol"/>
    <property type="evidence" value="ECO:0007669"/>
    <property type="project" value="TreeGrafter"/>
</dbReference>
<evidence type="ECO:0000256" key="4">
    <source>
        <dbReference type="ARBA" id="ARBA00016090"/>
    </source>
</evidence>
<evidence type="ECO:0000313" key="14">
    <source>
        <dbReference type="Proteomes" id="UP000676996"/>
    </source>
</evidence>
<dbReference type="CDD" id="cd05009">
    <property type="entry name" value="SIS_GlmS_GlmD_2"/>
    <property type="match status" value="1"/>
</dbReference>
<comment type="catalytic activity">
    <reaction evidence="1 10">
        <text>D-fructose 6-phosphate + L-glutamine = D-glucosamine 6-phosphate + L-glutamate</text>
        <dbReference type="Rhea" id="RHEA:13237"/>
        <dbReference type="ChEBI" id="CHEBI:29985"/>
        <dbReference type="ChEBI" id="CHEBI:58359"/>
        <dbReference type="ChEBI" id="CHEBI:58725"/>
        <dbReference type="ChEBI" id="CHEBI:61527"/>
        <dbReference type="EC" id="2.6.1.16"/>
    </reaction>
</comment>
<feature type="initiator methionine" description="Removed" evidence="10">
    <location>
        <position position="1"/>
    </location>
</feature>
<feature type="active site" description="Nucleophile; for GATase activity" evidence="10">
    <location>
        <position position="2"/>
    </location>
</feature>
<feature type="domain" description="Glutamine amidotransferase type-2" evidence="11">
    <location>
        <begin position="2"/>
        <end position="217"/>
    </location>
</feature>
<keyword evidence="8" id="KW-0677">Repeat</keyword>
<evidence type="ECO:0000256" key="10">
    <source>
        <dbReference type="HAMAP-Rule" id="MF_00164"/>
    </source>
</evidence>
<name>A0A8T4IPD1_9SPHN</name>
<keyword evidence="14" id="KW-1185">Reference proteome</keyword>
<evidence type="ECO:0000256" key="7">
    <source>
        <dbReference type="ARBA" id="ARBA00022679"/>
    </source>
</evidence>
<sequence length="607" mass="65558">MCGIVGILGREDVAERLFDGLKRLEYRGYDSAGIATIHDGGVDRRRAEGKLVNLGKLLAEQPLPGRIGIAHTRWATHGAPTEDNAHPHQAGRVTVVHNGIIENFKPLRDELIADGRKFGSQTDTEVVAHLIDRELDRGKDPRDAVATVLPRLHGAFALAILFADHPDLLIGARLGSPLVVGYGDDETYLGSDALALAPLTQRIAYLEEGDWAVLTRDGTQIYDRDNHPVERPVTISGVTGAMIDKGNHRHFMLKEIYEQPVVVAQTLRSYIRPLEEQVALPDMDFDLSSIERVVIIACGTASYVGMIGKYWIEQFARLPVEVDVASEYRYRDPVLLPNTLGVVVSQSGETADTLAALRHMKEAGVTTAGIINVPTSSMAREVDLLMPTHAGPEIGVASTKAFTCQLAVMAALAVNLARVKGKLDEVQEREIVHHLVEVPAAINEALAYDDAIADMADTIADARDVLYLGRGTDFPLALEGALKLKEISYIHAEGYASGEMKHGPIALIDDNVPLIVIAPSGPLFDKTVSNMQEAQARGAKVVLISDADGLAQAGEDAVATIEMPKVHPLIAPIVYAVPVQLLAYHVAVAKGTDVDQPRNLAKSVTVE</sequence>
<dbReference type="Gene3D" id="3.40.50.10490">
    <property type="entry name" value="Glucose-6-phosphate isomerase like protein, domain 1"/>
    <property type="match status" value="2"/>
</dbReference>
<dbReference type="GO" id="GO:0006002">
    <property type="term" value="P:fructose 6-phosphate metabolic process"/>
    <property type="evidence" value="ECO:0007669"/>
    <property type="project" value="TreeGrafter"/>
</dbReference>
<dbReference type="GO" id="GO:0006487">
    <property type="term" value="P:protein N-linked glycosylation"/>
    <property type="evidence" value="ECO:0007669"/>
    <property type="project" value="TreeGrafter"/>
</dbReference>
<evidence type="ECO:0000256" key="8">
    <source>
        <dbReference type="ARBA" id="ARBA00022737"/>
    </source>
</evidence>
<dbReference type="InterPro" id="IPR047084">
    <property type="entry name" value="GFAT_N"/>
</dbReference>
<organism evidence="13 14">
    <name type="scientific">Stakelama marina</name>
    <dbReference type="NCBI Taxonomy" id="2826939"/>
    <lineage>
        <taxon>Bacteria</taxon>
        <taxon>Pseudomonadati</taxon>
        <taxon>Pseudomonadota</taxon>
        <taxon>Alphaproteobacteria</taxon>
        <taxon>Sphingomonadales</taxon>
        <taxon>Sphingomonadaceae</taxon>
        <taxon>Stakelama</taxon>
    </lineage>
</organism>
<evidence type="ECO:0000313" key="13">
    <source>
        <dbReference type="EMBL" id="MBR0553956.1"/>
    </source>
</evidence>
<dbReference type="Pfam" id="PF01380">
    <property type="entry name" value="SIS"/>
    <property type="match status" value="2"/>
</dbReference>
<evidence type="ECO:0000256" key="3">
    <source>
        <dbReference type="ARBA" id="ARBA00012916"/>
    </source>
</evidence>
<dbReference type="EMBL" id="JAGRQC010000006">
    <property type="protein sequence ID" value="MBR0553956.1"/>
    <property type="molecule type" value="Genomic_DNA"/>
</dbReference>
<evidence type="ECO:0000259" key="12">
    <source>
        <dbReference type="PROSITE" id="PS51464"/>
    </source>
</evidence>
<evidence type="ECO:0000259" key="11">
    <source>
        <dbReference type="PROSITE" id="PS51278"/>
    </source>
</evidence>
<dbReference type="FunFam" id="3.40.50.10490:FF:000001">
    <property type="entry name" value="Glutamine--fructose-6-phosphate aminotransferase [isomerizing]"/>
    <property type="match status" value="1"/>
</dbReference>
<dbReference type="GO" id="GO:0006047">
    <property type="term" value="P:UDP-N-acetylglucosamine metabolic process"/>
    <property type="evidence" value="ECO:0007669"/>
    <property type="project" value="TreeGrafter"/>
</dbReference>
<evidence type="ECO:0000256" key="6">
    <source>
        <dbReference type="ARBA" id="ARBA00022576"/>
    </source>
</evidence>
<dbReference type="RefSeq" id="WP_284055206.1">
    <property type="nucleotide sequence ID" value="NZ_JAGRQC010000006.1"/>
</dbReference>
<dbReference type="FunFam" id="3.40.50.10490:FF:000002">
    <property type="entry name" value="Glutamine--fructose-6-phosphate aminotransferase [isomerizing]"/>
    <property type="match status" value="1"/>
</dbReference>
<dbReference type="EC" id="2.6.1.16" evidence="3 10"/>
<dbReference type="InterPro" id="IPR001347">
    <property type="entry name" value="SIS_dom"/>
</dbReference>
<evidence type="ECO:0000256" key="9">
    <source>
        <dbReference type="ARBA" id="ARBA00022962"/>
    </source>
</evidence>
<dbReference type="PANTHER" id="PTHR10937:SF0">
    <property type="entry name" value="GLUTAMINE--FRUCTOSE-6-PHOSPHATE TRANSAMINASE (ISOMERIZING)"/>
    <property type="match status" value="1"/>
</dbReference>
<dbReference type="Pfam" id="PF13522">
    <property type="entry name" value="GATase_6"/>
    <property type="match status" value="1"/>
</dbReference>
<dbReference type="GO" id="GO:0004360">
    <property type="term" value="F:glutamine-fructose-6-phosphate transaminase (isomerizing) activity"/>
    <property type="evidence" value="ECO:0007669"/>
    <property type="project" value="UniProtKB-UniRule"/>
</dbReference>
<feature type="domain" description="SIS" evidence="12">
    <location>
        <begin position="283"/>
        <end position="422"/>
    </location>
</feature>
<dbReference type="NCBIfam" id="TIGR01135">
    <property type="entry name" value="glmS"/>
    <property type="match status" value="1"/>
</dbReference>
<evidence type="ECO:0000256" key="5">
    <source>
        <dbReference type="ARBA" id="ARBA00022490"/>
    </source>
</evidence>
<dbReference type="Proteomes" id="UP000676996">
    <property type="component" value="Unassembled WGS sequence"/>
</dbReference>
<feature type="domain" description="SIS" evidence="12">
    <location>
        <begin position="455"/>
        <end position="597"/>
    </location>
</feature>
<keyword evidence="5 10" id="KW-0963">Cytoplasm</keyword>
<dbReference type="GO" id="GO:0097367">
    <property type="term" value="F:carbohydrate derivative binding"/>
    <property type="evidence" value="ECO:0007669"/>
    <property type="project" value="InterPro"/>
</dbReference>
<dbReference type="InterPro" id="IPR017932">
    <property type="entry name" value="GATase_2_dom"/>
</dbReference>
<dbReference type="PANTHER" id="PTHR10937">
    <property type="entry name" value="GLUCOSAMINE--FRUCTOSE-6-PHOSPHATE AMINOTRANSFERASE, ISOMERIZING"/>
    <property type="match status" value="1"/>
</dbReference>
<comment type="function">
    <text evidence="10">Catalyzes the first step in hexosamine metabolism, converting fructose-6P into glucosamine-6P using glutamine as a nitrogen source.</text>
</comment>
<dbReference type="PROSITE" id="PS51278">
    <property type="entry name" value="GATASE_TYPE_2"/>
    <property type="match status" value="1"/>
</dbReference>
<comment type="subunit">
    <text evidence="10">Homodimer.</text>
</comment>
<keyword evidence="7 10" id="KW-0808">Transferase</keyword>
<accession>A0A8T4IPD1</accession>
<comment type="caution">
    <text evidence="13">The sequence shown here is derived from an EMBL/GenBank/DDBJ whole genome shotgun (WGS) entry which is preliminary data.</text>
</comment>
<dbReference type="HAMAP" id="MF_00164">
    <property type="entry name" value="GlmS"/>
    <property type="match status" value="1"/>
</dbReference>
<dbReference type="SUPFAM" id="SSF56235">
    <property type="entry name" value="N-terminal nucleophile aminohydrolases (Ntn hydrolases)"/>
    <property type="match status" value="1"/>
</dbReference>
<proteinExistence type="inferred from homology"/>
<dbReference type="PROSITE" id="PS51464">
    <property type="entry name" value="SIS"/>
    <property type="match status" value="2"/>
</dbReference>
<keyword evidence="9" id="KW-0315">Glutamine amidotransferase</keyword>
<dbReference type="GO" id="GO:0046349">
    <property type="term" value="P:amino sugar biosynthetic process"/>
    <property type="evidence" value="ECO:0007669"/>
    <property type="project" value="UniProtKB-ARBA"/>
</dbReference>
<dbReference type="NCBIfam" id="NF001484">
    <property type="entry name" value="PRK00331.1"/>
    <property type="match status" value="1"/>
</dbReference>
<evidence type="ECO:0000256" key="2">
    <source>
        <dbReference type="ARBA" id="ARBA00004496"/>
    </source>
</evidence>
<dbReference type="InterPro" id="IPR046348">
    <property type="entry name" value="SIS_dom_sf"/>
</dbReference>